<dbReference type="Pfam" id="PF16350">
    <property type="entry name" value="FAO_M"/>
    <property type="match status" value="1"/>
</dbReference>
<dbReference type="PANTHER" id="PTHR43757">
    <property type="entry name" value="AMINOMETHYLTRANSFERASE"/>
    <property type="match status" value="1"/>
</dbReference>
<sequence>MKDTARVVVIGGGAVGTSILYHLALAGVTDTLLLERDELTSGSTWHAAGNIPTYATSWLGMRAGNYGWSLYKDLAEKVDSAITYRHTQAFWPAHSEARMDLFRHLCGVSASAGFDLAMLTPSEMNDMHPFWHPDDTVLGGILDPYEGDIDPSQLTLALAKGARDLGAQIERFAPVSGIERLTSGEWNVTCAKGSVRAEIVINAGGFYGGKIAEMAGLYAPVITLEHQYLVTEPLQALEKHPDLFPLVRDPDIRFYLRRERNAFLVGSYAHDGRPAWQKDGPPDDFAHQLFPDSVEDILDVLEATMAHVPLLGEAGAQRFVNGPIAYAPDALPLVGPAAGAPNFYHATGVQVGITHSAAIGKAMAEWITEGETEWDLAAWDPRRFGDWATQDYAHARASQHYDLQYAIPYPHRNMQRGRPVQTTPLYERLKADGAVMGQIGGWERAFWFQTETIKDGGDADLSFHHEPWQDAVALECKTIANSVGVMDHGGFTKYDLQGPRAEAFLSKLVCGGIPKTGRVRLSYMLTPKGHIRSEATVARLAEDRFLLCGPTLADLRDFDWLKAHLPKDGVSLRRGHTHDAALMVMGPKSRDVLQPLTNADLSAEAAPWLSVAEITLAGVPLIAMRVSYVGELGWELHLPSDHLVDVYEAIMTNVGKVEGCQFGSFALNAMRIEKGYHGWGADFGTEYTLFDAGLDRFANMKKGNFVGRDSVLAQSQTSAAWEWVGLEITDTAPEPMPSVPIVKNNTVIGYVTSASHGYRTGKNLVLGYVESGTLREAESCAVRVLGKDRTAIRHNPHVYDPENVRMKC</sequence>
<gene>
    <name evidence="7" type="ORF">H9Q16_20205</name>
</gene>
<organism evidence="7 8">
    <name type="scientific">Sulfitobacter aestuariivivens</name>
    <dbReference type="NCBI Taxonomy" id="2766981"/>
    <lineage>
        <taxon>Bacteria</taxon>
        <taxon>Pseudomonadati</taxon>
        <taxon>Pseudomonadota</taxon>
        <taxon>Alphaproteobacteria</taxon>
        <taxon>Rhodobacterales</taxon>
        <taxon>Roseobacteraceae</taxon>
        <taxon>Sulfitobacter</taxon>
    </lineage>
</organism>
<dbReference type="InterPro" id="IPR032503">
    <property type="entry name" value="FAO_M"/>
</dbReference>
<dbReference type="AlphaFoldDB" id="A0A927D773"/>
<dbReference type="SUPFAM" id="SSF54373">
    <property type="entry name" value="FAD-linked reductases, C-terminal domain"/>
    <property type="match status" value="1"/>
</dbReference>
<evidence type="ECO:0000259" key="4">
    <source>
        <dbReference type="Pfam" id="PF01571"/>
    </source>
</evidence>
<dbReference type="InterPro" id="IPR013977">
    <property type="entry name" value="GcvT_C"/>
</dbReference>
<feature type="domain" description="GCVT N-terminal" evidence="4">
    <location>
        <begin position="425"/>
        <end position="702"/>
    </location>
</feature>
<dbReference type="GO" id="GO:0016491">
    <property type="term" value="F:oxidoreductase activity"/>
    <property type="evidence" value="ECO:0007669"/>
    <property type="project" value="UniProtKB-KW"/>
</dbReference>
<dbReference type="InterPro" id="IPR006076">
    <property type="entry name" value="FAD-dep_OxRdtase"/>
</dbReference>
<evidence type="ECO:0000259" key="3">
    <source>
        <dbReference type="Pfam" id="PF01266"/>
    </source>
</evidence>
<dbReference type="InterPro" id="IPR036188">
    <property type="entry name" value="FAD/NAD-bd_sf"/>
</dbReference>
<dbReference type="Gene3D" id="3.30.1360.120">
    <property type="entry name" value="Probable tRNA modification gtpase trme, domain 1"/>
    <property type="match status" value="1"/>
</dbReference>
<name>A0A927D773_9RHOB</name>
<evidence type="ECO:0000256" key="1">
    <source>
        <dbReference type="ARBA" id="ARBA00008609"/>
    </source>
</evidence>
<dbReference type="RefSeq" id="WP_191077291.1">
    <property type="nucleotide sequence ID" value="NZ_JACTAG010000006.1"/>
</dbReference>
<reference evidence="7" key="1">
    <citation type="submission" date="2020-08" db="EMBL/GenBank/DDBJ databases">
        <title>Sulfitobacter aestuariivivens sp. nov., isolated from a tidal flat.</title>
        <authorList>
            <person name="Park S."/>
            <person name="Yoon J.-H."/>
        </authorList>
    </citation>
    <scope>NUCLEOTIDE SEQUENCE</scope>
    <source>
        <strain evidence="7">TSTF-M16</strain>
    </source>
</reference>
<comment type="similarity">
    <text evidence="1">Belongs to the GcvT family.</text>
</comment>
<dbReference type="EMBL" id="JACTAG010000006">
    <property type="protein sequence ID" value="MBD3666260.1"/>
    <property type="molecule type" value="Genomic_DNA"/>
</dbReference>
<dbReference type="SUPFAM" id="SSF51905">
    <property type="entry name" value="FAD/NAD(P)-binding domain"/>
    <property type="match status" value="1"/>
</dbReference>
<evidence type="ECO:0000259" key="5">
    <source>
        <dbReference type="Pfam" id="PF08669"/>
    </source>
</evidence>
<comment type="caution">
    <text evidence="7">The sequence shown here is derived from an EMBL/GenBank/DDBJ whole genome shotgun (WGS) entry which is preliminary data.</text>
</comment>
<feature type="domain" description="FAD dependent oxidoreductase" evidence="3">
    <location>
        <begin position="6"/>
        <end position="366"/>
    </location>
</feature>
<dbReference type="Pfam" id="PF01571">
    <property type="entry name" value="GCV_T"/>
    <property type="match status" value="1"/>
</dbReference>
<dbReference type="Pfam" id="PF08669">
    <property type="entry name" value="GCV_T_C"/>
    <property type="match status" value="1"/>
</dbReference>
<evidence type="ECO:0000313" key="7">
    <source>
        <dbReference type="EMBL" id="MBD3666260.1"/>
    </source>
</evidence>
<protein>
    <submittedName>
        <fullName evidence="7">GcvT family protein</fullName>
    </submittedName>
</protein>
<evidence type="ECO:0000256" key="2">
    <source>
        <dbReference type="ARBA" id="ARBA00023002"/>
    </source>
</evidence>
<dbReference type="InterPro" id="IPR028896">
    <property type="entry name" value="GcvT/YgfZ/DmdA"/>
</dbReference>
<dbReference type="SUPFAM" id="SSF103025">
    <property type="entry name" value="Folate-binding domain"/>
    <property type="match status" value="1"/>
</dbReference>
<feature type="domain" description="Aminomethyltransferase C-terminal" evidence="5">
    <location>
        <begin position="724"/>
        <end position="800"/>
    </location>
</feature>
<keyword evidence="8" id="KW-1185">Reference proteome</keyword>
<dbReference type="Gene3D" id="3.50.50.60">
    <property type="entry name" value="FAD/NAD(P)-binding domain"/>
    <property type="match status" value="1"/>
</dbReference>
<dbReference type="InterPro" id="IPR027266">
    <property type="entry name" value="TrmE/GcvT-like"/>
</dbReference>
<dbReference type="PANTHER" id="PTHR43757:SF2">
    <property type="entry name" value="AMINOMETHYLTRANSFERASE, MITOCHONDRIAL"/>
    <property type="match status" value="1"/>
</dbReference>
<dbReference type="InterPro" id="IPR006222">
    <property type="entry name" value="GCVT_N"/>
</dbReference>
<dbReference type="Gene3D" id="2.40.30.110">
    <property type="entry name" value="Aminomethyltransferase beta-barrel domains"/>
    <property type="match status" value="1"/>
</dbReference>
<proteinExistence type="inferred from homology"/>
<dbReference type="Pfam" id="PF01266">
    <property type="entry name" value="DAO"/>
    <property type="match status" value="1"/>
</dbReference>
<dbReference type="Proteomes" id="UP000635142">
    <property type="component" value="Unassembled WGS sequence"/>
</dbReference>
<dbReference type="SUPFAM" id="SSF101790">
    <property type="entry name" value="Aminomethyltransferase beta-barrel domain"/>
    <property type="match status" value="1"/>
</dbReference>
<dbReference type="Gene3D" id="3.30.9.10">
    <property type="entry name" value="D-Amino Acid Oxidase, subunit A, domain 2"/>
    <property type="match status" value="1"/>
</dbReference>
<dbReference type="Gene3D" id="3.30.70.1400">
    <property type="entry name" value="Aminomethyltransferase beta-barrel domains"/>
    <property type="match status" value="1"/>
</dbReference>
<accession>A0A927D773</accession>
<feature type="domain" description="FAD dependent oxidoreductase central" evidence="6">
    <location>
        <begin position="369"/>
        <end position="422"/>
    </location>
</feature>
<dbReference type="InterPro" id="IPR029043">
    <property type="entry name" value="GcvT/YgfZ_C"/>
</dbReference>
<keyword evidence="2" id="KW-0560">Oxidoreductase</keyword>
<evidence type="ECO:0000313" key="8">
    <source>
        <dbReference type="Proteomes" id="UP000635142"/>
    </source>
</evidence>
<evidence type="ECO:0000259" key="6">
    <source>
        <dbReference type="Pfam" id="PF16350"/>
    </source>
</evidence>